<dbReference type="AlphaFoldDB" id="A0A086KF39"/>
<dbReference type="EMBL" id="AHZU02000556">
    <property type="protein sequence ID" value="KFG43007.1"/>
    <property type="molecule type" value="Genomic_DNA"/>
</dbReference>
<organism evidence="1 2">
    <name type="scientific">Toxoplasma gondii GAB2-2007-GAL-DOM2</name>
    <dbReference type="NCBI Taxonomy" id="1130820"/>
    <lineage>
        <taxon>Eukaryota</taxon>
        <taxon>Sar</taxon>
        <taxon>Alveolata</taxon>
        <taxon>Apicomplexa</taxon>
        <taxon>Conoidasida</taxon>
        <taxon>Coccidia</taxon>
        <taxon>Eucoccidiorida</taxon>
        <taxon>Eimeriorina</taxon>
        <taxon>Sarcocystidae</taxon>
        <taxon>Toxoplasma</taxon>
    </lineage>
</organism>
<proteinExistence type="predicted"/>
<sequence>FWNFSNFLNPRGFTYSAFHVQFVELARHPVEVSEKIEGTPGLSHPKCTIHPLALIALIRYAKEIRSDEAFYRAGQLCKKAGWTGMAFFFWNRFLDIADAIDDGSKSLPSADFEISDIPSPEDLCVPGSHCMPSAKVEETRECVLAWSVDRSVSPALNKRSCRACGFSRYEAALSCPKCLETDEQCVVTGYPVERDSAVKCSSCHSAANRTDWHAFIRLTKKCPWCESPQEVR</sequence>
<evidence type="ECO:0000313" key="1">
    <source>
        <dbReference type="EMBL" id="KFG43007.1"/>
    </source>
</evidence>
<accession>A0A086KF39</accession>
<reference evidence="1 2" key="1">
    <citation type="submission" date="2014-02" db="EMBL/GenBank/DDBJ databases">
        <authorList>
            <person name="Sibley D."/>
            <person name="Venepally P."/>
            <person name="Karamycheva S."/>
            <person name="Hadjithomas M."/>
            <person name="Khan A."/>
            <person name="Brunk B."/>
            <person name="Roos D."/>
            <person name="Caler E."/>
            <person name="Lorenzi H."/>
        </authorList>
    </citation>
    <scope>NUCLEOTIDE SEQUENCE [LARGE SCALE GENOMIC DNA]</scope>
    <source>
        <strain evidence="1 2">GAB2-2007-GAL-DOM2</strain>
    </source>
</reference>
<gene>
    <name evidence="1" type="ORF">TGDOM2_288050</name>
</gene>
<comment type="caution">
    <text evidence="1">The sequence shown here is derived from an EMBL/GenBank/DDBJ whole genome shotgun (WGS) entry which is preliminary data.</text>
</comment>
<keyword evidence="1" id="KW-0282">Flagellum</keyword>
<name>A0A086KF39_TOXGO</name>
<dbReference type="Proteomes" id="UP000028837">
    <property type="component" value="Unassembled WGS sequence"/>
</dbReference>
<dbReference type="VEuPathDB" id="ToxoDB:TGDOM2_288050"/>
<evidence type="ECO:0000313" key="2">
    <source>
        <dbReference type="Proteomes" id="UP000028837"/>
    </source>
</evidence>
<keyword evidence="1" id="KW-0966">Cell projection</keyword>
<protein>
    <submittedName>
        <fullName evidence="1">Putative intraflagellar transport protein 172</fullName>
    </submittedName>
</protein>
<feature type="non-terminal residue" evidence="1">
    <location>
        <position position="1"/>
    </location>
</feature>
<keyword evidence="1" id="KW-0969">Cilium</keyword>
<dbReference type="OrthoDB" id="2186662at2759"/>